<evidence type="ECO:0000313" key="3">
    <source>
        <dbReference type="EMBL" id="GFZ12998.1"/>
    </source>
</evidence>
<protein>
    <submittedName>
        <fullName evidence="3">Uncharacterized protein</fullName>
    </submittedName>
</protein>
<accession>A0A7J0GQH3</accession>
<dbReference type="EMBL" id="BJWL01000023">
    <property type="protein sequence ID" value="GFZ12998.1"/>
    <property type="molecule type" value="Genomic_DNA"/>
</dbReference>
<organism evidence="3 4">
    <name type="scientific">Actinidia rufa</name>
    <dbReference type="NCBI Taxonomy" id="165716"/>
    <lineage>
        <taxon>Eukaryota</taxon>
        <taxon>Viridiplantae</taxon>
        <taxon>Streptophyta</taxon>
        <taxon>Embryophyta</taxon>
        <taxon>Tracheophyta</taxon>
        <taxon>Spermatophyta</taxon>
        <taxon>Magnoliopsida</taxon>
        <taxon>eudicotyledons</taxon>
        <taxon>Gunneridae</taxon>
        <taxon>Pentapetalae</taxon>
        <taxon>asterids</taxon>
        <taxon>Ericales</taxon>
        <taxon>Actinidiaceae</taxon>
        <taxon>Actinidia</taxon>
    </lineage>
</organism>
<evidence type="ECO:0000256" key="2">
    <source>
        <dbReference type="SAM" id="MobiDB-lite"/>
    </source>
</evidence>
<reference evidence="3 4" key="1">
    <citation type="submission" date="2019-07" db="EMBL/GenBank/DDBJ databases">
        <title>De Novo Assembly of kiwifruit Actinidia rufa.</title>
        <authorList>
            <person name="Sugita-Konishi S."/>
            <person name="Sato K."/>
            <person name="Mori E."/>
            <person name="Abe Y."/>
            <person name="Kisaki G."/>
            <person name="Hamano K."/>
            <person name="Suezawa K."/>
            <person name="Otani M."/>
            <person name="Fukuda T."/>
            <person name="Manabe T."/>
            <person name="Gomi K."/>
            <person name="Tabuchi M."/>
            <person name="Akimitsu K."/>
            <person name="Kataoka I."/>
        </authorList>
    </citation>
    <scope>NUCLEOTIDE SEQUENCE [LARGE SCALE GENOMIC DNA]</scope>
    <source>
        <strain evidence="4">cv. Fuchu</strain>
    </source>
</reference>
<feature type="region of interest" description="Disordered" evidence="2">
    <location>
        <begin position="323"/>
        <end position="353"/>
    </location>
</feature>
<feature type="compositionally biased region" description="Low complexity" evidence="2">
    <location>
        <begin position="323"/>
        <end position="333"/>
    </location>
</feature>
<gene>
    <name evidence="3" type="ORF">Acr_23g0013830</name>
</gene>
<feature type="coiled-coil region" evidence="1">
    <location>
        <begin position="282"/>
        <end position="309"/>
    </location>
</feature>
<dbReference type="PANTHER" id="PTHR35507:SF1">
    <property type="entry name" value="TMF_TATA_BD DOMAIN-CONTAINING PROTEIN"/>
    <property type="match status" value="1"/>
</dbReference>
<keyword evidence="4" id="KW-1185">Reference proteome</keyword>
<feature type="region of interest" description="Disordered" evidence="2">
    <location>
        <begin position="370"/>
        <end position="435"/>
    </location>
</feature>
<dbReference type="Proteomes" id="UP000585474">
    <property type="component" value="Unassembled WGS sequence"/>
</dbReference>
<dbReference type="AlphaFoldDB" id="A0A7J0GQH3"/>
<dbReference type="PANTHER" id="PTHR35507">
    <property type="entry name" value="OS09G0488600 PROTEIN"/>
    <property type="match status" value="1"/>
</dbReference>
<evidence type="ECO:0000256" key="1">
    <source>
        <dbReference type="SAM" id="Coils"/>
    </source>
</evidence>
<keyword evidence="1" id="KW-0175">Coiled coil</keyword>
<sequence>MPCYRPCLKAARQLAWVSLQGLLVGAEEASSARAIGGGLSPEEAVAWELFSPVHRTLVVAIVAVASVNSKKNREICRLRKSVELRDEVLLGMQQQLDNLCEQVNFFKYQPGTWDDTTFAKNNAFLFNEQFASEKAISVARCCWLSDQHQPNYPTGISMVKASSGEETIKYKIPLSNVAEPEERRMSDLSDWAFSVTSSVDIQKERLTLYGTAGACLGALAVLSSDSLQLDACSYVQTAMSLNTLAIEQDTYNLKKECEEKDATIKELSTFLQSSEVAGSKRIAELEDIIRRKNMRITELKKDMLVLEQKLPVMADNLLYDMESTTSSSSSDSDCPPKNRPHTPIIKSRDTSIPNCDVASRRTENLEQARGSCSLLKPAERQQKSQPASPLKERSINQDSVSFSRPLQLLSAGDDIKSRRRAQTGSKAGAPHKRWV</sequence>
<comment type="caution">
    <text evidence="3">The sequence shown here is derived from an EMBL/GenBank/DDBJ whole genome shotgun (WGS) entry which is preliminary data.</text>
</comment>
<proteinExistence type="predicted"/>
<name>A0A7J0GQH3_9ERIC</name>
<dbReference type="OrthoDB" id="1894403at2759"/>
<evidence type="ECO:0000313" key="4">
    <source>
        <dbReference type="Proteomes" id="UP000585474"/>
    </source>
</evidence>